<sequence length="60" mass="6665">QWVDLETGAALTAAEISSLRHYQMTVNYDDRIRTIGTQPPGLPKGAGTIFSGLKYWEELP</sequence>
<proteinExistence type="predicted"/>
<reference evidence="1" key="1">
    <citation type="journal article" date="2014" name="Front. Microbiol.">
        <title>High frequency of phylogenetically diverse reductive dehalogenase-homologous genes in deep subseafloor sedimentary metagenomes.</title>
        <authorList>
            <person name="Kawai M."/>
            <person name="Futagami T."/>
            <person name="Toyoda A."/>
            <person name="Takaki Y."/>
            <person name="Nishi S."/>
            <person name="Hori S."/>
            <person name="Arai W."/>
            <person name="Tsubouchi T."/>
            <person name="Morono Y."/>
            <person name="Uchiyama I."/>
            <person name="Ito T."/>
            <person name="Fujiyama A."/>
            <person name="Inagaki F."/>
            <person name="Takami H."/>
        </authorList>
    </citation>
    <scope>NUCLEOTIDE SEQUENCE</scope>
    <source>
        <strain evidence="1">Expedition CK06-06</strain>
    </source>
</reference>
<protein>
    <submittedName>
        <fullName evidence="1">Uncharacterized protein</fullName>
    </submittedName>
</protein>
<accession>X0VKA0</accession>
<name>X0VKA0_9ZZZZ</name>
<dbReference type="EMBL" id="BARS01035452">
    <property type="protein sequence ID" value="GAG18685.1"/>
    <property type="molecule type" value="Genomic_DNA"/>
</dbReference>
<evidence type="ECO:0000313" key="1">
    <source>
        <dbReference type="EMBL" id="GAG18685.1"/>
    </source>
</evidence>
<feature type="non-terminal residue" evidence="1">
    <location>
        <position position="1"/>
    </location>
</feature>
<dbReference type="AlphaFoldDB" id="X0VKA0"/>
<organism evidence="1">
    <name type="scientific">marine sediment metagenome</name>
    <dbReference type="NCBI Taxonomy" id="412755"/>
    <lineage>
        <taxon>unclassified sequences</taxon>
        <taxon>metagenomes</taxon>
        <taxon>ecological metagenomes</taxon>
    </lineage>
</organism>
<gene>
    <name evidence="1" type="ORF">S01H1_54618</name>
</gene>
<comment type="caution">
    <text evidence="1">The sequence shown here is derived from an EMBL/GenBank/DDBJ whole genome shotgun (WGS) entry which is preliminary data.</text>
</comment>